<dbReference type="AlphaFoldDB" id="A0A392V2F2"/>
<dbReference type="EMBL" id="LXQA011022350">
    <property type="protein sequence ID" value="MCI81582.1"/>
    <property type="molecule type" value="Genomic_DNA"/>
</dbReference>
<evidence type="ECO:0000313" key="3">
    <source>
        <dbReference type="Proteomes" id="UP000265520"/>
    </source>
</evidence>
<proteinExistence type="predicted"/>
<evidence type="ECO:0000313" key="2">
    <source>
        <dbReference type="EMBL" id="MCI81582.1"/>
    </source>
</evidence>
<protein>
    <submittedName>
        <fullName evidence="2">Uncharacterized protein</fullName>
    </submittedName>
</protein>
<keyword evidence="3" id="KW-1185">Reference proteome</keyword>
<feature type="non-terminal residue" evidence="2">
    <location>
        <position position="28"/>
    </location>
</feature>
<name>A0A392V2F2_9FABA</name>
<reference evidence="2 3" key="1">
    <citation type="journal article" date="2018" name="Front. Plant Sci.">
        <title>Red Clover (Trifolium pratense) and Zigzag Clover (T. medium) - A Picture of Genomic Similarities and Differences.</title>
        <authorList>
            <person name="Dluhosova J."/>
            <person name="Istvanek J."/>
            <person name="Nedelnik J."/>
            <person name="Repkova J."/>
        </authorList>
    </citation>
    <scope>NUCLEOTIDE SEQUENCE [LARGE SCALE GENOMIC DNA]</scope>
    <source>
        <strain evidence="3">cv. 10/8</strain>
        <tissue evidence="2">Leaf</tissue>
    </source>
</reference>
<feature type="region of interest" description="Disordered" evidence="1">
    <location>
        <begin position="1"/>
        <end position="28"/>
    </location>
</feature>
<evidence type="ECO:0000256" key="1">
    <source>
        <dbReference type="SAM" id="MobiDB-lite"/>
    </source>
</evidence>
<feature type="compositionally biased region" description="Basic and acidic residues" evidence="1">
    <location>
        <begin position="1"/>
        <end position="17"/>
    </location>
</feature>
<accession>A0A392V2F2</accession>
<organism evidence="2 3">
    <name type="scientific">Trifolium medium</name>
    <dbReference type="NCBI Taxonomy" id="97028"/>
    <lineage>
        <taxon>Eukaryota</taxon>
        <taxon>Viridiplantae</taxon>
        <taxon>Streptophyta</taxon>
        <taxon>Embryophyta</taxon>
        <taxon>Tracheophyta</taxon>
        <taxon>Spermatophyta</taxon>
        <taxon>Magnoliopsida</taxon>
        <taxon>eudicotyledons</taxon>
        <taxon>Gunneridae</taxon>
        <taxon>Pentapetalae</taxon>
        <taxon>rosids</taxon>
        <taxon>fabids</taxon>
        <taxon>Fabales</taxon>
        <taxon>Fabaceae</taxon>
        <taxon>Papilionoideae</taxon>
        <taxon>50 kb inversion clade</taxon>
        <taxon>NPAAA clade</taxon>
        <taxon>Hologalegina</taxon>
        <taxon>IRL clade</taxon>
        <taxon>Trifolieae</taxon>
        <taxon>Trifolium</taxon>
    </lineage>
</organism>
<sequence length="28" mass="3268">MEQEHGARGKERAKENQEDQELEVQGNQ</sequence>
<dbReference type="Proteomes" id="UP000265520">
    <property type="component" value="Unassembled WGS sequence"/>
</dbReference>
<comment type="caution">
    <text evidence="2">The sequence shown here is derived from an EMBL/GenBank/DDBJ whole genome shotgun (WGS) entry which is preliminary data.</text>
</comment>